<gene>
    <name evidence="2" type="ORF">F2P56_004603</name>
</gene>
<evidence type="ECO:0000313" key="3">
    <source>
        <dbReference type="Proteomes" id="UP000619265"/>
    </source>
</evidence>
<sequence>LSICIYISRSVSFLFIQKMCRSTDYHRYLSYGRDCRLRIRAFFVQFSGLNARIPFPESVTLLYLPRINENALDVDGASIRPGSPAFVTLHRVVTAKTKEGEAVFGSRDRIRASEGVRFEVYLREEKVLKGIFRKDGDDEWKLECKCAVEVGEVEVSEAEVCVEVEGHVTMNERVEMVVRRRKNKSRGCGWLEEIPEEREEEEDTTHESDGCWCSCGEEEISGWDGGEVGEKWDEEDSKVVGMEMEMEGVRWAVDVGIWAMCLGVGFLVSKASARRLSRRKIL</sequence>
<feature type="transmembrane region" description="Helical" evidence="1">
    <location>
        <begin position="251"/>
        <end position="269"/>
    </location>
</feature>
<organism evidence="2 3">
    <name type="scientific">Juglans regia</name>
    <name type="common">English walnut</name>
    <dbReference type="NCBI Taxonomy" id="51240"/>
    <lineage>
        <taxon>Eukaryota</taxon>
        <taxon>Viridiplantae</taxon>
        <taxon>Streptophyta</taxon>
        <taxon>Embryophyta</taxon>
        <taxon>Tracheophyta</taxon>
        <taxon>Spermatophyta</taxon>
        <taxon>Magnoliopsida</taxon>
        <taxon>eudicotyledons</taxon>
        <taxon>Gunneridae</taxon>
        <taxon>Pentapetalae</taxon>
        <taxon>rosids</taxon>
        <taxon>fabids</taxon>
        <taxon>Fagales</taxon>
        <taxon>Juglandaceae</taxon>
        <taxon>Juglans</taxon>
    </lineage>
</organism>
<evidence type="ECO:0000313" key="2">
    <source>
        <dbReference type="EMBL" id="KAF5478006.1"/>
    </source>
</evidence>
<dbReference type="PANTHER" id="PTHR37244:SF1">
    <property type="entry name" value="NADP-SPECIFIC GLUTAMATE DEHYDROGENASE"/>
    <property type="match status" value="1"/>
</dbReference>
<dbReference type="Gramene" id="Jr02_15320_p1">
    <property type="protein sequence ID" value="cds.Jr02_15320_p1"/>
    <property type="gene ID" value="Jr02_15320"/>
</dbReference>
<accession>A0A833Y5Q5</accession>
<dbReference type="EMBL" id="LIHL02000002">
    <property type="protein sequence ID" value="KAF5478006.1"/>
    <property type="molecule type" value="Genomic_DNA"/>
</dbReference>
<keyword evidence="1" id="KW-0472">Membrane</keyword>
<comment type="caution">
    <text evidence="2">The sequence shown here is derived from an EMBL/GenBank/DDBJ whole genome shotgun (WGS) entry which is preliminary data.</text>
</comment>
<proteinExistence type="predicted"/>
<dbReference type="PANTHER" id="PTHR37244">
    <property type="entry name" value="NADP-SPECIFIC GLUTAMATE DEHYDROGENASE"/>
    <property type="match status" value="1"/>
</dbReference>
<dbReference type="Proteomes" id="UP000619265">
    <property type="component" value="Unassembled WGS sequence"/>
</dbReference>
<dbReference type="AlphaFoldDB" id="A0A833Y5Q5"/>
<name>A0A833Y5Q5_JUGRE</name>
<reference evidence="2" key="1">
    <citation type="submission" date="2015-10" db="EMBL/GenBank/DDBJ databases">
        <authorList>
            <person name="Martinez-Garcia P.J."/>
            <person name="Crepeau M.W."/>
            <person name="Puiu D."/>
            <person name="Gonzalez-Ibeas D."/>
            <person name="Whalen J."/>
            <person name="Stevens K."/>
            <person name="Paul R."/>
            <person name="Butterfield T."/>
            <person name="Britton M."/>
            <person name="Reagan R."/>
            <person name="Chakraborty S."/>
            <person name="Walawage S.L."/>
            <person name="Vasquez-Gross H.A."/>
            <person name="Cardeno C."/>
            <person name="Famula R."/>
            <person name="Pratt K."/>
            <person name="Kuruganti S."/>
            <person name="Aradhya M.K."/>
            <person name="Leslie C.A."/>
            <person name="Dandekar A.M."/>
            <person name="Salzberg S.L."/>
            <person name="Wegrzyn J.L."/>
            <person name="Langley C.H."/>
            <person name="Neale D.B."/>
        </authorList>
    </citation>
    <scope>NUCLEOTIDE SEQUENCE</scope>
    <source>
        <tissue evidence="2">Leaves</tissue>
    </source>
</reference>
<protein>
    <submittedName>
        <fullName evidence="2">Uncharacterized protein</fullName>
    </submittedName>
</protein>
<keyword evidence="1" id="KW-0812">Transmembrane</keyword>
<evidence type="ECO:0000256" key="1">
    <source>
        <dbReference type="SAM" id="Phobius"/>
    </source>
</evidence>
<keyword evidence="1" id="KW-1133">Transmembrane helix</keyword>
<feature type="non-terminal residue" evidence="2">
    <location>
        <position position="1"/>
    </location>
</feature>
<reference evidence="2" key="2">
    <citation type="submission" date="2020-03" db="EMBL/GenBank/DDBJ databases">
        <title>Walnut 2.0.</title>
        <authorList>
            <person name="Marrano A."/>
            <person name="Britton M."/>
            <person name="Zimin A.V."/>
            <person name="Zaini P.A."/>
            <person name="Workman R."/>
            <person name="Puiu D."/>
            <person name="Bianco L."/>
            <person name="Allen B.J."/>
            <person name="Troggio M."/>
            <person name="Leslie C.A."/>
            <person name="Timp W."/>
            <person name="Dendekar A."/>
            <person name="Salzberg S.L."/>
            <person name="Neale D.B."/>
        </authorList>
    </citation>
    <scope>NUCLEOTIDE SEQUENCE</scope>
    <source>
        <tissue evidence="2">Leaves</tissue>
    </source>
</reference>